<dbReference type="EMBL" id="LFYR01000158">
    <property type="protein sequence ID" value="KMZ75528.1"/>
    <property type="molecule type" value="Genomic_DNA"/>
</dbReference>
<feature type="region of interest" description="Disordered" evidence="1">
    <location>
        <begin position="123"/>
        <end position="150"/>
    </location>
</feature>
<organism evidence="4 5">
    <name type="scientific">Zostera marina</name>
    <name type="common">Eelgrass</name>
    <dbReference type="NCBI Taxonomy" id="29655"/>
    <lineage>
        <taxon>Eukaryota</taxon>
        <taxon>Viridiplantae</taxon>
        <taxon>Streptophyta</taxon>
        <taxon>Embryophyta</taxon>
        <taxon>Tracheophyta</taxon>
        <taxon>Spermatophyta</taxon>
        <taxon>Magnoliopsida</taxon>
        <taxon>Liliopsida</taxon>
        <taxon>Zosteraceae</taxon>
        <taxon>Zostera</taxon>
    </lineage>
</organism>
<feature type="domain" description="DUF936" evidence="2">
    <location>
        <begin position="4"/>
        <end position="119"/>
    </location>
</feature>
<dbReference type="InterPro" id="IPR049172">
    <property type="entry name" value="DUF6857_pln"/>
</dbReference>
<reference evidence="5" key="1">
    <citation type="journal article" date="2016" name="Nature">
        <title>The genome of the seagrass Zostera marina reveals angiosperm adaptation to the sea.</title>
        <authorList>
            <person name="Olsen J.L."/>
            <person name="Rouze P."/>
            <person name="Verhelst B."/>
            <person name="Lin Y.-C."/>
            <person name="Bayer T."/>
            <person name="Collen J."/>
            <person name="Dattolo E."/>
            <person name="De Paoli E."/>
            <person name="Dittami S."/>
            <person name="Maumus F."/>
            <person name="Michel G."/>
            <person name="Kersting A."/>
            <person name="Lauritano C."/>
            <person name="Lohaus R."/>
            <person name="Toepel M."/>
            <person name="Tonon T."/>
            <person name="Vanneste K."/>
            <person name="Amirebrahimi M."/>
            <person name="Brakel J."/>
            <person name="Bostroem C."/>
            <person name="Chovatia M."/>
            <person name="Grimwood J."/>
            <person name="Jenkins J.W."/>
            <person name="Jueterbock A."/>
            <person name="Mraz A."/>
            <person name="Stam W.T."/>
            <person name="Tice H."/>
            <person name="Bornberg-Bauer E."/>
            <person name="Green P.J."/>
            <person name="Pearson G.A."/>
            <person name="Procaccini G."/>
            <person name="Duarte C.M."/>
            <person name="Schmutz J."/>
            <person name="Reusch T.B.H."/>
            <person name="Van de Peer Y."/>
        </authorList>
    </citation>
    <scope>NUCLEOTIDE SEQUENCE [LARGE SCALE GENOMIC DNA]</scope>
    <source>
        <strain evidence="5">cv. Finnish</strain>
    </source>
</reference>
<proteinExistence type="predicted"/>
<protein>
    <recommendedName>
        <fullName evidence="6">DUF936 family protein</fullName>
    </recommendedName>
</protein>
<dbReference type="AlphaFoldDB" id="A0A0K9Q2M7"/>
<evidence type="ECO:0000313" key="5">
    <source>
        <dbReference type="Proteomes" id="UP000036987"/>
    </source>
</evidence>
<dbReference type="Proteomes" id="UP000036987">
    <property type="component" value="Unassembled WGS sequence"/>
</dbReference>
<name>A0A0K9Q2M7_ZOSMR</name>
<dbReference type="Pfam" id="PF21647">
    <property type="entry name" value="DUF6857"/>
    <property type="match status" value="1"/>
</dbReference>
<feature type="domain" description="DUF6857" evidence="3">
    <location>
        <begin position="238"/>
        <end position="322"/>
    </location>
</feature>
<sequence>MATLSPGIIQKLIDAMNSGKKLFREGRAALLQVIEILPVGLDDKDLWPKGGFHIKVSDSSQAIYTCLPANQDVLILSNKLRLGQFIQVDGFESGDSVPILQGINLFTGRHALVGSPELISKEEGDVKSPFSSDTAAAGGSSRQSNFVSKRSSWSSKQFNPTINAFSSKRSDISSNAPITITPTKRKGSKLPVAVVENELVNSPEKAKEEEIQEPSFTNIYQLGNASPMKCSSLAGVPLPEKFGNLGKETMEQRVTAQRVAHQALKDASLIETIVRSLKKFSCLATSAKSDAPASCFEQFLTFHDEITQTIEAMEATVKKNIEEDDQKSCKWMILRNSEIETSIELARKIKMEGGNWLMEFLEAVVEDLGTRFRSKKSGNYGCSYELFSKIIDWVEIRDDQKKNTDHIIKILRSNLVENSA</sequence>
<evidence type="ECO:0008006" key="6">
    <source>
        <dbReference type="Google" id="ProtNLM"/>
    </source>
</evidence>
<dbReference type="PANTHER" id="PTHR31928:SF6">
    <property type="entry name" value="DUF936 DOMAIN-CONTAINING PROTEIN"/>
    <property type="match status" value="1"/>
</dbReference>
<evidence type="ECO:0000259" key="2">
    <source>
        <dbReference type="Pfam" id="PF06075"/>
    </source>
</evidence>
<dbReference type="InterPro" id="IPR010341">
    <property type="entry name" value="DUF936_pln"/>
</dbReference>
<comment type="caution">
    <text evidence="4">The sequence shown here is derived from an EMBL/GenBank/DDBJ whole genome shotgun (WGS) entry which is preliminary data.</text>
</comment>
<feature type="compositionally biased region" description="Polar residues" evidence="1">
    <location>
        <begin position="129"/>
        <end position="150"/>
    </location>
</feature>
<dbReference type="PANTHER" id="PTHR31928">
    <property type="entry name" value="EXPRESSED PROTEIN"/>
    <property type="match status" value="1"/>
</dbReference>
<accession>A0A0K9Q2M7</accession>
<evidence type="ECO:0000256" key="1">
    <source>
        <dbReference type="SAM" id="MobiDB-lite"/>
    </source>
</evidence>
<dbReference type="OrthoDB" id="1602505at2759"/>
<dbReference type="InterPro" id="IPR048297">
    <property type="entry name" value="DUF936_dom_pln"/>
</dbReference>
<keyword evidence="5" id="KW-1185">Reference proteome</keyword>
<evidence type="ECO:0000313" key="4">
    <source>
        <dbReference type="EMBL" id="KMZ75528.1"/>
    </source>
</evidence>
<dbReference type="Pfam" id="PF06075">
    <property type="entry name" value="DUF936"/>
    <property type="match status" value="1"/>
</dbReference>
<gene>
    <name evidence="4" type="ORF">ZOSMA_113G00140</name>
</gene>
<evidence type="ECO:0000259" key="3">
    <source>
        <dbReference type="Pfam" id="PF21647"/>
    </source>
</evidence>